<dbReference type="EMBL" id="BMEO01000001">
    <property type="protein sequence ID" value="GGF84417.1"/>
    <property type="molecule type" value="Genomic_DNA"/>
</dbReference>
<organism evidence="2 3">
    <name type="scientific">Marinicella pacifica</name>
    <dbReference type="NCBI Taxonomy" id="1171543"/>
    <lineage>
        <taxon>Bacteria</taxon>
        <taxon>Pseudomonadati</taxon>
        <taxon>Pseudomonadota</taxon>
        <taxon>Gammaproteobacteria</taxon>
        <taxon>Lysobacterales</taxon>
        <taxon>Marinicellaceae</taxon>
        <taxon>Marinicella</taxon>
    </lineage>
</organism>
<sequence>MKTCTHLIIESINNCVFLTVYIIYLTFIIKVEAVALAKKRNSETASHQEEQSMKKVITTMSAITIAAQFNGAQAEQTEQSQPVYNDLQVDYAGENNFQGSGFLDLTVGKTVELIADNDASGTVTTGDTLAYRIEVSNNESFGVNNVYLYDYLETKLSLNVGSVLTSDGTVVYGNNQNDNEWQIEVDIDFIPGGYYAVVEFEAEVVNLNPGHNVIYNEAVVYGIPGSPYFSDDPTTSEPDDPTLIDAYGAYPDLIFDDGFEGSASGGFF</sequence>
<evidence type="ECO:0000313" key="2">
    <source>
        <dbReference type="EMBL" id="GGF84417.1"/>
    </source>
</evidence>
<comment type="caution">
    <text evidence="2">The sequence shown here is derived from an EMBL/GenBank/DDBJ whole genome shotgun (WGS) entry which is preliminary data.</text>
</comment>
<proteinExistence type="predicted"/>
<gene>
    <name evidence="2" type="ORF">GCM10011365_01710</name>
</gene>
<accession>A0A917CG44</accession>
<keyword evidence="1" id="KW-1133">Transmembrane helix</keyword>
<name>A0A917CG44_9GAMM</name>
<keyword evidence="1" id="KW-0812">Transmembrane</keyword>
<evidence type="ECO:0000313" key="3">
    <source>
        <dbReference type="Proteomes" id="UP000605253"/>
    </source>
</evidence>
<keyword evidence="1" id="KW-0472">Membrane</keyword>
<keyword evidence="3" id="KW-1185">Reference proteome</keyword>
<evidence type="ECO:0000256" key="1">
    <source>
        <dbReference type="SAM" id="Phobius"/>
    </source>
</evidence>
<dbReference type="AlphaFoldDB" id="A0A917CG44"/>
<protein>
    <submittedName>
        <fullName evidence="2">Uncharacterized protein</fullName>
    </submittedName>
</protein>
<feature type="transmembrane region" description="Helical" evidence="1">
    <location>
        <begin position="12"/>
        <end position="31"/>
    </location>
</feature>
<dbReference type="Proteomes" id="UP000605253">
    <property type="component" value="Unassembled WGS sequence"/>
</dbReference>
<reference evidence="2" key="1">
    <citation type="journal article" date="2014" name="Int. J. Syst. Evol. Microbiol.">
        <title>Complete genome sequence of Corynebacterium casei LMG S-19264T (=DSM 44701T), isolated from a smear-ripened cheese.</title>
        <authorList>
            <consortium name="US DOE Joint Genome Institute (JGI-PGF)"/>
            <person name="Walter F."/>
            <person name="Albersmeier A."/>
            <person name="Kalinowski J."/>
            <person name="Ruckert C."/>
        </authorList>
    </citation>
    <scope>NUCLEOTIDE SEQUENCE</scope>
    <source>
        <strain evidence="2">CGMCC 1.12181</strain>
    </source>
</reference>
<reference evidence="2" key="2">
    <citation type="submission" date="2020-09" db="EMBL/GenBank/DDBJ databases">
        <authorList>
            <person name="Sun Q."/>
            <person name="Zhou Y."/>
        </authorList>
    </citation>
    <scope>NUCLEOTIDE SEQUENCE</scope>
    <source>
        <strain evidence="2">CGMCC 1.12181</strain>
    </source>
</reference>